<dbReference type="SMART" id="SM00448">
    <property type="entry name" value="REC"/>
    <property type="match status" value="1"/>
</dbReference>
<dbReference type="NCBIfam" id="TIGR00254">
    <property type="entry name" value="GGDEF"/>
    <property type="match status" value="1"/>
</dbReference>
<feature type="domain" description="Response regulatory" evidence="3">
    <location>
        <begin position="42"/>
        <end position="163"/>
    </location>
</feature>
<evidence type="ECO:0000313" key="6">
    <source>
        <dbReference type="Proteomes" id="UP001604335"/>
    </source>
</evidence>
<dbReference type="SUPFAM" id="SSF52172">
    <property type="entry name" value="CheY-like"/>
    <property type="match status" value="1"/>
</dbReference>
<gene>
    <name evidence="5" type="ORF">VPK24_14035</name>
</gene>
<dbReference type="InterPro" id="IPR001789">
    <property type="entry name" value="Sig_transdc_resp-reg_receiver"/>
</dbReference>
<dbReference type="SMART" id="SM00267">
    <property type="entry name" value="GGDEF"/>
    <property type="match status" value="1"/>
</dbReference>
<evidence type="ECO:0000259" key="3">
    <source>
        <dbReference type="PROSITE" id="PS50110"/>
    </source>
</evidence>
<organism evidence="5 6">
    <name type="scientific">Limnothrix redekei LRLZ20PSL1</name>
    <dbReference type="NCBI Taxonomy" id="3112953"/>
    <lineage>
        <taxon>Bacteria</taxon>
        <taxon>Bacillati</taxon>
        <taxon>Cyanobacteriota</taxon>
        <taxon>Cyanophyceae</taxon>
        <taxon>Pseudanabaenales</taxon>
        <taxon>Pseudanabaenaceae</taxon>
        <taxon>Limnothrix</taxon>
    </lineage>
</organism>
<dbReference type="InterPro" id="IPR043128">
    <property type="entry name" value="Rev_trsase/Diguanyl_cyclase"/>
</dbReference>
<dbReference type="CDD" id="cd01949">
    <property type="entry name" value="GGDEF"/>
    <property type="match status" value="1"/>
</dbReference>
<proteinExistence type="predicted"/>
<keyword evidence="1" id="KW-0597">Phosphoprotein</keyword>
<dbReference type="EC" id="2.7.7.65" evidence="5"/>
<dbReference type="InterPro" id="IPR000160">
    <property type="entry name" value="GGDEF_dom"/>
</dbReference>
<dbReference type="InterPro" id="IPR011006">
    <property type="entry name" value="CheY-like_superfamily"/>
</dbReference>
<protein>
    <submittedName>
        <fullName evidence="5">Diguanylate cyclase</fullName>
        <ecNumber evidence="5">2.7.7.65</ecNumber>
    </submittedName>
</protein>
<feature type="modified residue" description="4-aspartylphosphate" evidence="1">
    <location>
        <position position="96"/>
    </location>
</feature>
<keyword evidence="2" id="KW-0175">Coiled coil</keyword>
<dbReference type="PROSITE" id="PS50110">
    <property type="entry name" value="RESPONSE_REGULATORY"/>
    <property type="match status" value="1"/>
</dbReference>
<dbReference type="InterPro" id="IPR029787">
    <property type="entry name" value="Nucleotide_cyclase"/>
</dbReference>
<evidence type="ECO:0000256" key="2">
    <source>
        <dbReference type="SAM" id="Coils"/>
    </source>
</evidence>
<dbReference type="SUPFAM" id="SSF55073">
    <property type="entry name" value="Nucleotide cyclase"/>
    <property type="match status" value="1"/>
</dbReference>
<dbReference type="EMBL" id="JAZAQF010000081">
    <property type="protein sequence ID" value="MFG3818764.1"/>
    <property type="molecule type" value="Genomic_DNA"/>
</dbReference>
<keyword evidence="6" id="KW-1185">Reference proteome</keyword>
<dbReference type="Pfam" id="PF00990">
    <property type="entry name" value="GGDEF"/>
    <property type="match status" value="1"/>
</dbReference>
<keyword evidence="5" id="KW-0548">Nucleotidyltransferase</keyword>
<dbReference type="Gene3D" id="3.40.50.2300">
    <property type="match status" value="1"/>
</dbReference>
<sequence length="374" mass="42702">MRNSITARTDANVAASYPSLSSSPLSHPIASPDMESSRKHYSLLIVDDTPDNVDLLRRYLMRFKKFRIQSVENGQLALEYLQNVPPKDHPDLILMDVVMPKLNGFETYRALQTLYPAWDVPVIFMTGLSDLSSKLEGLELGAVDYIIKPFQKEEVLARIELQLRLLDLTRQLRAKNEELEREVAERQRVEATLLTVNLELERLATSDGLTQVANRRCFDTTINREWQRLAQDHRPMSLVLCDVDYFKRFNDHYGHQAGDDCLIQVARTLQDGTRRATDLVARYGGEEFAILLPDTDLTMAVEVIDRLRRAIENLKIPHERSEASPWVTISLGLACQFPKMGNTPQHLIAAADAALYEAKQQGRNTYCKRYLLES</sequence>
<comment type="caution">
    <text evidence="5">The sequence shown here is derived from an EMBL/GenBank/DDBJ whole genome shotgun (WGS) entry which is preliminary data.</text>
</comment>
<dbReference type="PANTHER" id="PTHR45138:SF9">
    <property type="entry name" value="DIGUANYLATE CYCLASE DGCM-RELATED"/>
    <property type="match status" value="1"/>
</dbReference>
<dbReference type="PANTHER" id="PTHR45138">
    <property type="entry name" value="REGULATORY COMPONENTS OF SENSORY TRANSDUCTION SYSTEM"/>
    <property type="match status" value="1"/>
</dbReference>
<reference evidence="6" key="1">
    <citation type="journal article" date="2024" name="Algal Res.">
        <title>Biochemical, toxicological and genomic investigation of a high-biomass producing Limnothrix strain isolated from Italian shallow drinking water reservoir.</title>
        <authorList>
            <person name="Simonazzi M."/>
            <person name="Shishido T.K."/>
            <person name="Delbaje E."/>
            <person name="Wahlsten M."/>
            <person name="Fewer D.P."/>
            <person name="Sivonen K."/>
            <person name="Pezzolesi L."/>
            <person name="Pistocchi R."/>
        </authorList>
    </citation>
    <scope>NUCLEOTIDE SEQUENCE [LARGE SCALE GENOMIC DNA]</scope>
    <source>
        <strain evidence="6">LRLZ20PSL1</strain>
    </source>
</reference>
<dbReference type="Pfam" id="PF00072">
    <property type="entry name" value="Response_reg"/>
    <property type="match status" value="1"/>
</dbReference>
<accession>A0ABW7CCA4</accession>
<evidence type="ECO:0000256" key="1">
    <source>
        <dbReference type="PROSITE-ProRule" id="PRU00169"/>
    </source>
</evidence>
<dbReference type="Gene3D" id="3.30.70.270">
    <property type="match status" value="1"/>
</dbReference>
<dbReference type="PROSITE" id="PS50887">
    <property type="entry name" value="GGDEF"/>
    <property type="match status" value="1"/>
</dbReference>
<dbReference type="GO" id="GO:0052621">
    <property type="term" value="F:diguanylate cyclase activity"/>
    <property type="evidence" value="ECO:0007669"/>
    <property type="project" value="UniProtKB-EC"/>
</dbReference>
<dbReference type="InterPro" id="IPR050469">
    <property type="entry name" value="Diguanylate_Cyclase"/>
</dbReference>
<keyword evidence="5" id="KW-0808">Transferase</keyword>
<feature type="coiled-coil region" evidence="2">
    <location>
        <begin position="158"/>
        <end position="192"/>
    </location>
</feature>
<evidence type="ECO:0000313" key="5">
    <source>
        <dbReference type="EMBL" id="MFG3818764.1"/>
    </source>
</evidence>
<name>A0ABW7CCA4_9CYAN</name>
<dbReference type="RefSeq" id="WP_393014298.1">
    <property type="nucleotide sequence ID" value="NZ_JAZAQF010000081.1"/>
</dbReference>
<feature type="domain" description="GGDEF" evidence="4">
    <location>
        <begin position="234"/>
        <end position="371"/>
    </location>
</feature>
<dbReference type="Proteomes" id="UP001604335">
    <property type="component" value="Unassembled WGS sequence"/>
</dbReference>
<evidence type="ECO:0000259" key="4">
    <source>
        <dbReference type="PROSITE" id="PS50887"/>
    </source>
</evidence>